<evidence type="ECO:0000256" key="1">
    <source>
        <dbReference type="ARBA" id="ARBA00004651"/>
    </source>
</evidence>
<dbReference type="InterPro" id="IPR022813">
    <property type="entry name" value="SecD/SecF_arch_bac"/>
</dbReference>
<evidence type="ECO:0000256" key="5">
    <source>
        <dbReference type="ARBA" id="ARBA00022927"/>
    </source>
</evidence>
<dbReference type="RefSeq" id="WP_254158847.1">
    <property type="nucleotide sequence ID" value="NZ_CP100355.1"/>
</dbReference>
<keyword evidence="3 9" id="KW-1003">Cell membrane</keyword>
<keyword evidence="5 9" id="KW-0653">Protein transport</keyword>
<keyword evidence="2 9" id="KW-0813">Transport</keyword>
<feature type="transmembrane region" description="Helical" evidence="9">
    <location>
        <begin position="427"/>
        <end position="449"/>
    </location>
</feature>
<dbReference type="InterPro" id="IPR024912">
    <property type="entry name" value="SecD_arc"/>
</dbReference>
<feature type="transmembrane region" description="Helical" evidence="9">
    <location>
        <begin position="374"/>
        <end position="392"/>
    </location>
</feature>
<dbReference type="SUPFAM" id="SSF82866">
    <property type="entry name" value="Multidrug efflux transporter AcrB transmembrane domain"/>
    <property type="match status" value="1"/>
</dbReference>
<comment type="caution">
    <text evidence="9">Lacks conserved residue(s) required for the propagation of feature annotation.</text>
</comment>
<proteinExistence type="inferred from homology"/>
<gene>
    <name evidence="9" type="primary">secD</name>
    <name evidence="11" type="ORF">NGM29_02925</name>
</gene>
<keyword evidence="12" id="KW-1185">Reference proteome</keyword>
<dbReference type="GO" id="GO:0065002">
    <property type="term" value="P:intracellular protein transmembrane transport"/>
    <property type="evidence" value="ECO:0007669"/>
    <property type="project" value="UniProtKB-UniRule"/>
</dbReference>
<dbReference type="Proteomes" id="UP001056855">
    <property type="component" value="Chromosome"/>
</dbReference>
<evidence type="ECO:0000256" key="3">
    <source>
        <dbReference type="ARBA" id="ARBA00022475"/>
    </source>
</evidence>
<evidence type="ECO:0000256" key="4">
    <source>
        <dbReference type="ARBA" id="ARBA00022692"/>
    </source>
</evidence>
<sequence>MSAIGSIKANWRVLLLVVFLTVALVALFLPGGVMGGEETYPTNESDSSMHNLEFGLGLDGGTKISAPVVGMHVSEVSVDAEGTQLDRRGQEIQATVSEELDLETGDALVRTDHQNGEVSVEVFTGNVSEAEFAAALQEAGIDVAEEDVEQGVTQATRDDIQTTIQLRINEAGLSGSQVSQAEMDGTYYIVTEAPAMTTEELQSLLEYRGIVEIVMHYPDGEGGQQNETALVQQDFGSIGTASYNGEEGYDYVPVTVNPGPAEEYQQAMVENGFTQNPSSCNYGNPEARGSNYCLLTVVDGEVIDAHSVAPTLASSMERGEWANGGQFQMITPSQQEAQTLSINLRAGELRAPLDFDRAQTYMISPALAEQFKNYSLLIGILAVLTVSGVVYVRYGDRRVALPMIVTALSEVVILLGVAALLRMPLDLSHVAGFIAVVGTGVDDLVIIADEVLDEGDVNSRRVFESRFRKAFWVIGAAAATTIIAMSPLAVLSLGDLRGFAIITILGVLVGVLITRPAYGDILRRLLTDK</sequence>
<evidence type="ECO:0000259" key="10">
    <source>
        <dbReference type="Pfam" id="PF02355"/>
    </source>
</evidence>
<dbReference type="GO" id="GO:0006605">
    <property type="term" value="P:protein targeting"/>
    <property type="evidence" value="ECO:0007669"/>
    <property type="project" value="UniProtKB-UniRule"/>
</dbReference>
<dbReference type="PANTHER" id="PTHR30081">
    <property type="entry name" value="PROTEIN-EXPORT MEMBRANE PROTEIN SEC"/>
    <property type="match status" value="1"/>
</dbReference>
<organism evidence="11 12">
    <name type="scientific">Natronosalvus rutilus</name>
    <dbReference type="NCBI Taxonomy" id="2953753"/>
    <lineage>
        <taxon>Archaea</taxon>
        <taxon>Methanobacteriati</taxon>
        <taxon>Methanobacteriota</taxon>
        <taxon>Stenosarchaea group</taxon>
        <taxon>Halobacteria</taxon>
        <taxon>Halobacteriales</taxon>
        <taxon>Natrialbaceae</taxon>
        <taxon>Natronosalvus</taxon>
    </lineage>
</organism>
<feature type="domain" description="Protein export membrane protein SecD/SecF C-terminal" evidence="10">
    <location>
        <begin position="354"/>
        <end position="512"/>
    </location>
</feature>
<evidence type="ECO:0000256" key="8">
    <source>
        <dbReference type="ARBA" id="ARBA00023136"/>
    </source>
</evidence>
<keyword evidence="6 9" id="KW-1133">Transmembrane helix</keyword>
<evidence type="ECO:0000256" key="9">
    <source>
        <dbReference type="HAMAP-Rule" id="MF_01463"/>
    </source>
</evidence>
<feature type="transmembrane region" description="Helical" evidence="9">
    <location>
        <begin position="399"/>
        <end position="421"/>
    </location>
</feature>
<evidence type="ECO:0000256" key="6">
    <source>
        <dbReference type="ARBA" id="ARBA00022989"/>
    </source>
</evidence>
<dbReference type="GO" id="GO:0005886">
    <property type="term" value="C:plasma membrane"/>
    <property type="evidence" value="ECO:0007669"/>
    <property type="project" value="UniProtKB-SubCell"/>
</dbReference>
<dbReference type="EMBL" id="CP100355">
    <property type="protein sequence ID" value="UTF54257.1"/>
    <property type="molecule type" value="Genomic_DNA"/>
</dbReference>
<name>A0A9E7N9L8_9EURY</name>
<dbReference type="GeneID" id="73288965"/>
<feature type="transmembrane region" description="Helical" evidence="9">
    <location>
        <begin position="470"/>
        <end position="490"/>
    </location>
</feature>
<comment type="function">
    <text evidence="9">Involved in protein export.</text>
</comment>
<accession>A0A9E7N9L8</accession>
<dbReference type="KEGG" id="sawl:NGM29_02925"/>
<evidence type="ECO:0000256" key="2">
    <source>
        <dbReference type="ARBA" id="ARBA00022448"/>
    </source>
</evidence>
<dbReference type="InterPro" id="IPR048634">
    <property type="entry name" value="SecD_SecF_C"/>
</dbReference>
<dbReference type="PANTHER" id="PTHR30081:SF1">
    <property type="entry name" value="PROTEIN TRANSLOCASE SUBUNIT SECD"/>
    <property type="match status" value="1"/>
</dbReference>
<dbReference type="Pfam" id="PF02355">
    <property type="entry name" value="SecD_SecF_C"/>
    <property type="match status" value="1"/>
</dbReference>
<keyword evidence="7 9" id="KW-0811">Translocation</keyword>
<dbReference type="Gene3D" id="1.20.1640.10">
    <property type="entry name" value="Multidrug efflux transporter AcrB transmembrane domain"/>
    <property type="match status" value="1"/>
</dbReference>
<comment type="subcellular location">
    <subcellularLocation>
        <location evidence="1 9">Cell membrane</location>
        <topology evidence="1 9">Multi-pass membrane protein</topology>
    </subcellularLocation>
</comment>
<comment type="similarity">
    <text evidence="9">Belongs to the SecD/SecF family. SecD subfamily.</text>
</comment>
<comment type="subunit">
    <text evidence="9">Part of the protein translocation apparatus. Forms a complex with SecF.</text>
</comment>
<keyword evidence="8 9" id="KW-0472">Membrane</keyword>
<evidence type="ECO:0000256" key="7">
    <source>
        <dbReference type="ARBA" id="ARBA00023010"/>
    </source>
</evidence>
<dbReference type="NCBIfam" id="NF006215">
    <property type="entry name" value="PRK08343.1-1"/>
    <property type="match status" value="1"/>
</dbReference>
<dbReference type="AlphaFoldDB" id="A0A9E7N9L8"/>
<evidence type="ECO:0000313" key="12">
    <source>
        <dbReference type="Proteomes" id="UP001056855"/>
    </source>
</evidence>
<protein>
    <recommendedName>
        <fullName evidence="9">Protein-export membrane protein SecD</fullName>
    </recommendedName>
</protein>
<feature type="transmembrane region" description="Helical" evidence="9">
    <location>
        <begin position="496"/>
        <end position="514"/>
    </location>
</feature>
<evidence type="ECO:0000313" key="11">
    <source>
        <dbReference type="EMBL" id="UTF54257.1"/>
    </source>
</evidence>
<keyword evidence="4 9" id="KW-0812">Transmembrane</keyword>
<dbReference type="HAMAP" id="MF_01463_A">
    <property type="entry name" value="SecD_A"/>
    <property type="match status" value="1"/>
</dbReference>
<reference evidence="11" key="1">
    <citation type="submission" date="2022-06" db="EMBL/GenBank/DDBJ databases">
        <title>Diverse halophilic archaea isolated from saline environments.</title>
        <authorList>
            <person name="Cui H.-L."/>
        </authorList>
    </citation>
    <scope>NUCLEOTIDE SEQUENCE</scope>
    <source>
        <strain evidence="11">WLHS1</strain>
    </source>
</reference>